<dbReference type="AlphaFoldDB" id="A0A9X2MA85"/>
<dbReference type="EMBL" id="JANKBY010000068">
    <property type="protein sequence ID" value="MCR1822634.1"/>
    <property type="molecule type" value="Genomic_DNA"/>
</dbReference>
<comment type="caution">
    <text evidence="1">The sequence shown here is derived from an EMBL/GenBank/DDBJ whole genome shotgun (WGS) entry which is preliminary data.</text>
</comment>
<accession>A0A9X2MA85</accession>
<evidence type="ECO:0000313" key="2">
    <source>
        <dbReference type="Proteomes" id="UP001140817"/>
    </source>
</evidence>
<gene>
    <name evidence="1" type="ORF">NSA58_07535</name>
</gene>
<organism evidence="1 2">
    <name type="scientific">Terrisporobacter muris</name>
    <dbReference type="NCBI Taxonomy" id="2963284"/>
    <lineage>
        <taxon>Bacteria</taxon>
        <taxon>Bacillati</taxon>
        <taxon>Bacillota</taxon>
        <taxon>Clostridia</taxon>
        <taxon>Peptostreptococcales</taxon>
        <taxon>Peptostreptococcaceae</taxon>
        <taxon>Terrisporobacter</taxon>
    </lineage>
</organism>
<keyword evidence="2" id="KW-1185">Reference proteome</keyword>
<protein>
    <submittedName>
        <fullName evidence="1">Uncharacterized protein</fullName>
    </submittedName>
</protein>
<name>A0A9X2MA85_9FIRM</name>
<sequence>MKHYYFNNNVDTNGRHEIHTEDCAYLPSVLNRTYIGYCSNCNEALQRAQSQYPLKSFDGCYWCSKSCHRG</sequence>
<dbReference type="Proteomes" id="UP001140817">
    <property type="component" value="Unassembled WGS sequence"/>
</dbReference>
<reference evidence="1" key="1">
    <citation type="submission" date="2022-07" db="EMBL/GenBank/DDBJ databases">
        <title>Enhanced cultured diversity of the mouse gut microbiota enables custom-made synthetic communities.</title>
        <authorList>
            <person name="Afrizal A."/>
        </authorList>
    </citation>
    <scope>NUCLEOTIDE SEQUENCE</scope>
    <source>
        <strain evidence="1">DSM 29186</strain>
    </source>
</reference>
<proteinExistence type="predicted"/>
<evidence type="ECO:0000313" key="1">
    <source>
        <dbReference type="EMBL" id="MCR1822634.1"/>
    </source>
</evidence>
<dbReference type="RefSeq" id="WP_074079296.1">
    <property type="nucleotide sequence ID" value="NZ_JANKBY010000068.1"/>
</dbReference>